<keyword evidence="3" id="KW-1185">Reference proteome</keyword>
<dbReference type="AlphaFoldDB" id="A0AAV7W7J2"/>
<protein>
    <recommendedName>
        <fullName evidence="4">Secreted protein</fullName>
    </recommendedName>
</protein>
<feature type="signal peptide" evidence="1">
    <location>
        <begin position="1"/>
        <end position="23"/>
    </location>
</feature>
<dbReference type="Proteomes" id="UP001066276">
    <property type="component" value="Chromosome 1_2"/>
</dbReference>
<evidence type="ECO:0000313" key="2">
    <source>
        <dbReference type="EMBL" id="KAJ1208532.1"/>
    </source>
</evidence>
<evidence type="ECO:0000256" key="1">
    <source>
        <dbReference type="SAM" id="SignalP"/>
    </source>
</evidence>
<feature type="chain" id="PRO_5043361553" description="Secreted protein" evidence="1">
    <location>
        <begin position="24"/>
        <end position="169"/>
    </location>
</feature>
<sequence length="169" mass="18025">MFAGLRLALILVSGGFPIRGAGALRTSASQLYTAPQSQTYSQGPLCRPRSPPVPFTPCRHHTERKEQNITAPLWRASRHREQQSLPAAPYELALLLFGCRSGSFSARRLRTKRSPSAGLLPVEAAGSPRCAISVPIAPGGQESAPDGTAQVRGDHPVCDHCLLPQAGPI</sequence>
<name>A0AAV7W7J2_PLEWA</name>
<reference evidence="2" key="1">
    <citation type="journal article" date="2022" name="bioRxiv">
        <title>Sequencing and chromosome-scale assembly of the giantPleurodeles waltlgenome.</title>
        <authorList>
            <person name="Brown T."/>
            <person name="Elewa A."/>
            <person name="Iarovenko S."/>
            <person name="Subramanian E."/>
            <person name="Araus A.J."/>
            <person name="Petzold A."/>
            <person name="Susuki M."/>
            <person name="Suzuki K.-i.T."/>
            <person name="Hayashi T."/>
            <person name="Toyoda A."/>
            <person name="Oliveira C."/>
            <person name="Osipova E."/>
            <person name="Leigh N.D."/>
            <person name="Simon A."/>
            <person name="Yun M.H."/>
        </authorList>
    </citation>
    <scope>NUCLEOTIDE SEQUENCE</scope>
    <source>
        <strain evidence="2">20211129_DDA</strain>
        <tissue evidence="2">Liver</tissue>
    </source>
</reference>
<accession>A0AAV7W7J2</accession>
<keyword evidence="1" id="KW-0732">Signal</keyword>
<gene>
    <name evidence="2" type="ORF">NDU88_003916</name>
</gene>
<dbReference type="EMBL" id="JANPWB010000002">
    <property type="protein sequence ID" value="KAJ1208532.1"/>
    <property type="molecule type" value="Genomic_DNA"/>
</dbReference>
<proteinExistence type="predicted"/>
<comment type="caution">
    <text evidence="2">The sequence shown here is derived from an EMBL/GenBank/DDBJ whole genome shotgun (WGS) entry which is preliminary data.</text>
</comment>
<organism evidence="2 3">
    <name type="scientific">Pleurodeles waltl</name>
    <name type="common">Iberian ribbed newt</name>
    <dbReference type="NCBI Taxonomy" id="8319"/>
    <lineage>
        <taxon>Eukaryota</taxon>
        <taxon>Metazoa</taxon>
        <taxon>Chordata</taxon>
        <taxon>Craniata</taxon>
        <taxon>Vertebrata</taxon>
        <taxon>Euteleostomi</taxon>
        <taxon>Amphibia</taxon>
        <taxon>Batrachia</taxon>
        <taxon>Caudata</taxon>
        <taxon>Salamandroidea</taxon>
        <taxon>Salamandridae</taxon>
        <taxon>Pleurodelinae</taxon>
        <taxon>Pleurodeles</taxon>
    </lineage>
</organism>
<evidence type="ECO:0008006" key="4">
    <source>
        <dbReference type="Google" id="ProtNLM"/>
    </source>
</evidence>
<evidence type="ECO:0000313" key="3">
    <source>
        <dbReference type="Proteomes" id="UP001066276"/>
    </source>
</evidence>